<dbReference type="InterPro" id="IPR045179">
    <property type="entry name" value="YgfZ/GcvT"/>
</dbReference>
<evidence type="ECO:0000313" key="3">
    <source>
        <dbReference type="Proteomes" id="UP000286071"/>
    </source>
</evidence>
<dbReference type="InterPro" id="IPR017703">
    <property type="entry name" value="YgfZ/GCV_T_CS"/>
</dbReference>
<evidence type="ECO:0000313" key="2">
    <source>
        <dbReference type="EMBL" id="RON01625.1"/>
    </source>
</evidence>
<name>A0A423GVJ3_9PSED</name>
<comment type="caution">
    <text evidence="2">The sequence shown here is derived from an EMBL/GenBank/DDBJ whole genome shotgun (WGS) entry which is preliminary data.</text>
</comment>
<dbReference type="Gene3D" id="2.40.30.160">
    <property type="match status" value="1"/>
</dbReference>
<gene>
    <name evidence="2" type="ORF">BK659_24230</name>
</gene>
<dbReference type="GO" id="GO:0016226">
    <property type="term" value="P:iron-sulfur cluster assembly"/>
    <property type="evidence" value="ECO:0007669"/>
    <property type="project" value="TreeGrafter"/>
</dbReference>
<dbReference type="OrthoDB" id="9796287at2"/>
<dbReference type="EMBL" id="MOBJ01000034">
    <property type="protein sequence ID" value="RON01625.1"/>
    <property type="molecule type" value="Genomic_DNA"/>
</dbReference>
<accession>A0A423GVJ3</accession>
<dbReference type="Proteomes" id="UP000286071">
    <property type="component" value="Unassembled WGS sequence"/>
</dbReference>
<dbReference type="InterPro" id="IPR029043">
    <property type="entry name" value="GcvT/YgfZ_C"/>
</dbReference>
<dbReference type="PIRSF" id="PIRSF006487">
    <property type="entry name" value="GcvT"/>
    <property type="match status" value="1"/>
</dbReference>
<dbReference type="SUPFAM" id="SSF103025">
    <property type="entry name" value="Folate-binding domain"/>
    <property type="match status" value="1"/>
</dbReference>
<dbReference type="RefSeq" id="WP_123428096.1">
    <property type="nucleotide sequence ID" value="NZ_MOBJ01000034.1"/>
</dbReference>
<dbReference type="Gene3D" id="3.30.70.1630">
    <property type="match status" value="1"/>
</dbReference>
<dbReference type="NCBIfam" id="TIGR03317">
    <property type="entry name" value="ygfZ_signature"/>
    <property type="match status" value="1"/>
</dbReference>
<dbReference type="PANTHER" id="PTHR22602">
    <property type="entry name" value="TRANSFERASE CAF17, MITOCHONDRIAL-RELATED"/>
    <property type="match status" value="1"/>
</dbReference>
<organism evidence="2 3">
    <name type="scientific">Pseudomonas brassicacearum</name>
    <dbReference type="NCBI Taxonomy" id="930166"/>
    <lineage>
        <taxon>Bacteria</taxon>
        <taxon>Pseudomonadati</taxon>
        <taxon>Pseudomonadota</taxon>
        <taxon>Gammaproteobacteria</taxon>
        <taxon>Pseudomonadales</taxon>
        <taxon>Pseudomonadaceae</taxon>
        <taxon>Pseudomonas</taxon>
    </lineage>
</organism>
<protein>
    <submittedName>
        <fullName evidence="2">Folate-binding protein YgfZ</fullName>
    </submittedName>
</protein>
<dbReference type="PANTHER" id="PTHR22602:SF0">
    <property type="entry name" value="TRANSFERASE CAF17, MITOCHONDRIAL-RELATED"/>
    <property type="match status" value="1"/>
</dbReference>
<dbReference type="Gene3D" id="3.30.70.1400">
    <property type="entry name" value="Aminomethyltransferase beta-barrel domains"/>
    <property type="match status" value="1"/>
</dbReference>
<sequence length="313" mass="33903">MADSAFFCTLSHEGVLAVRGSDASKFLQGQLTCNLNYLSDTQASLGARCTQKGRMQSSFRILLEGDGVLLAMASELLEPQLADLKKYAVFSKSRLTDESAAWIRFGLQHSEAVLSGLGLTLPREDGAVARAGGLIAIRVSSDRVELWAAAGQADTLRNTLAALLPEGDLNQWLLGQIRAGIGQVMPQTRELFIPQMLNLQAVGGVSFKKGCYTGQEIVARMQYLGKLKRRQYRLQLDASELPEPGTALFSPTHGSSIGEVVIAARAEQNIELLAVLQAEAADSGDVHLGSLEGPSLHLLDLPYQLDRDREIQR</sequence>
<dbReference type="AlphaFoldDB" id="A0A423GVJ3"/>
<evidence type="ECO:0000256" key="1">
    <source>
        <dbReference type="PIRSR" id="PIRSR006487-1"/>
    </source>
</evidence>
<proteinExistence type="predicted"/>
<feature type="binding site" evidence="1">
    <location>
        <position position="145"/>
    </location>
    <ligand>
        <name>substrate</name>
    </ligand>
</feature>
<reference evidence="2 3" key="1">
    <citation type="submission" date="2016-10" db="EMBL/GenBank/DDBJ databases">
        <title>Comparative genome analysis of multiple Pseudomonas spp. focuses on biocontrol and plant growth promoting traits.</title>
        <authorList>
            <person name="Tao X.-Y."/>
            <person name="Taylor C.G."/>
        </authorList>
    </citation>
    <scope>NUCLEOTIDE SEQUENCE [LARGE SCALE GENOMIC DNA]</scope>
    <source>
        <strain evidence="2 3">48H11</strain>
    </source>
</reference>
<dbReference type="SUPFAM" id="SSF101790">
    <property type="entry name" value="Aminomethyltransferase beta-barrel domain"/>
    <property type="match status" value="1"/>
</dbReference>